<keyword evidence="3" id="KW-0378">Hydrolase</keyword>
<dbReference type="STRING" id="307972.A0A2G8LIX6"/>
<organism evidence="3 4">
    <name type="scientific">Stichopus japonicus</name>
    <name type="common">Sea cucumber</name>
    <dbReference type="NCBI Taxonomy" id="307972"/>
    <lineage>
        <taxon>Eukaryota</taxon>
        <taxon>Metazoa</taxon>
        <taxon>Echinodermata</taxon>
        <taxon>Eleutherozoa</taxon>
        <taxon>Echinozoa</taxon>
        <taxon>Holothuroidea</taxon>
        <taxon>Aspidochirotacea</taxon>
        <taxon>Aspidochirotida</taxon>
        <taxon>Stichopodidae</taxon>
        <taxon>Apostichopus</taxon>
    </lineage>
</organism>
<dbReference type="GO" id="GO:0005615">
    <property type="term" value="C:extracellular space"/>
    <property type="evidence" value="ECO:0007669"/>
    <property type="project" value="TreeGrafter"/>
</dbReference>
<dbReference type="Gene3D" id="1.10.3480.20">
    <property type="match status" value="1"/>
</dbReference>
<dbReference type="Gene3D" id="2.60.40.1910">
    <property type="match status" value="1"/>
</dbReference>
<dbReference type="GO" id="GO:0043171">
    <property type="term" value="P:peptide catabolic process"/>
    <property type="evidence" value="ECO:0007669"/>
    <property type="project" value="TreeGrafter"/>
</dbReference>
<dbReference type="Pfam" id="PF11838">
    <property type="entry name" value="ERAP1_C"/>
    <property type="match status" value="2"/>
</dbReference>
<evidence type="ECO:0000259" key="2">
    <source>
        <dbReference type="Pfam" id="PF11838"/>
    </source>
</evidence>
<dbReference type="GO" id="GO:0016020">
    <property type="term" value="C:membrane"/>
    <property type="evidence" value="ECO:0007669"/>
    <property type="project" value="TreeGrafter"/>
</dbReference>
<gene>
    <name evidence="3" type="ORF">BSL78_02840</name>
</gene>
<feature type="domain" description="ERAP1-like C-terminal" evidence="2">
    <location>
        <begin position="133"/>
        <end position="353"/>
    </location>
</feature>
<comment type="similarity">
    <text evidence="1">Belongs to the peptidase M1 family.</text>
</comment>
<dbReference type="AlphaFoldDB" id="A0A2G8LIX6"/>
<dbReference type="EMBL" id="MRZV01000063">
    <property type="protein sequence ID" value="PIK60213.1"/>
    <property type="molecule type" value="Genomic_DNA"/>
</dbReference>
<sequence>MDYWTLQMGYPLVSFKKKGGKIHVTQEQFLIYPSGAPTDVTHQNLSPNTQSGSILVSPDEDAVFDVPSDIGWIKGNVNQSGFYRVNYNADNWKALTTVLLTEPGKMQPADRASIIDDAFHLFRQVAAVLLHLNLQIYLEGVLSQAMTDLTMEDTGDHLKKILRGRLVDFLLNNGHPETLKWAADNFVAYKNGNSTVGVNLAPIMKCGGVRTGQEEDWNFVWEQFKSNKIASEKYVLLRAVTCTRDPAILTWLLFECLENRYIRSQDGISTIQYIFENPVGANIATNFVMENWDQLAEKYGSDLFALTRLVPKMTSWISGEVQSFHVLEFLNTKYESVPLGLQTAILQATEQLEVNVEFVKWSAEKMEQWLAEKLSASM</sequence>
<dbReference type="GO" id="GO:0006508">
    <property type="term" value="P:proteolysis"/>
    <property type="evidence" value="ECO:0007669"/>
    <property type="project" value="TreeGrafter"/>
</dbReference>
<evidence type="ECO:0000313" key="3">
    <source>
        <dbReference type="EMBL" id="PIK60213.1"/>
    </source>
</evidence>
<protein>
    <submittedName>
        <fullName evidence="3">Putative glutamyl aminopeptidase</fullName>
    </submittedName>
</protein>
<dbReference type="InterPro" id="IPR050344">
    <property type="entry name" value="Peptidase_M1_aminopeptidases"/>
</dbReference>
<dbReference type="GO" id="GO:0070006">
    <property type="term" value="F:metalloaminopeptidase activity"/>
    <property type="evidence" value="ECO:0007669"/>
    <property type="project" value="TreeGrafter"/>
</dbReference>
<proteinExistence type="inferred from homology"/>
<accession>A0A2G8LIX6</accession>
<dbReference type="OrthoDB" id="6750768at2759"/>
<dbReference type="PANTHER" id="PTHR11533">
    <property type="entry name" value="PROTEASE M1 ZINC METALLOPROTEASE"/>
    <property type="match status" value="1"/>
</dbReference>
<evidence type="ECO:0000256" key="1">
    <source>
        <dbReference type="ARBA" id="ARBA00010136"/>
    </source>
</evidence>
<dbReference type="GO" id="GO:0008270">
    <property type="term" value="F:zinc ion binding"/>
    <property type="evidence" value="ECO:0007669"/>
    <property type="project" value="TreeGrafter"/>
</dbReference>
<reference evidence="3 4" key="1">
    <citation type="journal article" date="2017" name="PLoS Biol.">
        <title>The sea cucumber genome provides insights into morphological evolution and visceral regeneration.</title>
        <authorList>
            <person name="Zhang X."/>
            <person name="Sun L."/>
            <person name="Yuan J."/>
            <person name="Sun Y."/>
            <person name="Gao Y."/>
            <person name="Zhang L."/>
            <person name="Li S."/>
            <person name="Dai H."/>
            <person name="Hamel J.F."/>
            <person name="Liu C."/>
            <person name="Yu Y."/>
            <person name="Liu S."/>
            <person name="Lin W."/>
            <person name="Guo K."/>
            <person name="Jin S."/>
            <person name="Xu P."/>
            <person name="Storey K.B."/>
            <person name="Huan P."/>
            <person name="Zhang T."/>
            <person name="Zhou Y."/>
            <person name="Zhang J."/>
            <person name="Lin C."/>
            <person name="Li X."/>
            <person name="Xing L."/>
            <person name="Huo D."/>
            <person name="Sun M."/>
            <person name="Wang L."/>
            <person name="Mercier A."/>
            <person name="Li F."/>
            <person name="Yang H."/>
            <person name="Xiang J."/>
        </authorList>
    </citation>
    <scope>NUCLEOTIDE SEQUENCE [LARGE SCALE GENOMIC DNA]</scope>
    <source>
        <strain evidence="3">Shaxun</strain>
        <tissue evidence="3">Muscle</tissue>
    </source>
</reference>
<evidence type="ECO:0000313" key="4">
    <source>
        <dbReference type="Proteomes" id="UP000230750"/>
    </source>
</evidence>
<dbReference type="PANTHER" id="PTHR11533:SF299">
    <property type="entry name" value="AMINOPEPTIDASE"/>
    <property type="match status" value="1"/>
</dbReference>
<keyword evidence="3" id="KW-0031">Aminopeptidase</keyword>
<feature type="domain" description="ERAP1-like C-terminal" evidence="2">
    <location>
        <begin position="72"/>
        <end position="123"/>
    </location>
</feature>
<comment type="caution">
    <text evidence="3">The sequence shown here is derived from an EMBL/GenBank/DDBJ whole genome shotgun (WGS) entry which is preliminary data.</text>
</comment>
<name>A0A2G8LIX6_STIJA</name>
<dbReference type="GO" id="GO:0005737">
    <property type="term" value="C:cytoplasm"/>
    <property type="evidence" value="ECO:0007669"/>
    <property type="project" value="TreeGrafter"/>
</dbReference>
<dbReference type="Gene3D" id="1.25.50.20">
    <property type="match status" value="1"/>
</dbReference>
<dbReference type="Proteomes" id="UP000230750">
    <property type="component" value="Unassembled WGS sequence"/>
</dbReference>
<dbReference type="InterPro" id="IPR024571">
    <property type="entry name" value="ERAP1-like_C_dom"/>
</dbReference>
<keyword evidence="4" id="KW-1185">Reference proteome</keyword>
<dbReference type="GO" id="GO:0042277">
    <property type="term" value="F:peptide binding"/>
    <property type="evidence" value="ECO:0007669"/>
    <property type="project" value="TreeGrafter"/>
</dbReference>
<keyword evidence="3" id="KW-0645">Protease</keyword>